<dbReference type="Proteomes" id="UP001160334">
    <property type="component" value="Unassembled WGS sequence"/>
</dbReference>
<dbReference type="EMBL" id="JARXVC010000024">
    <property type="protein sequence ID" value="MDH6284601.1"/>
    <property type="molecule type" value="Genomic_DNA"/>
</dbReference>
<protein>
    <submittedName>
        <fullName evidence="2">Uncharacterized protein</fullName>
    </submittedName>
</protein>
<comment type="caution">
    <text evidence="2">The sequence shown here is derived from an EMBL/GenBank/DDBJ whole genome shotgun (WGS) entry which is preliminary data.</text>
</comment>
<dbReference type="RefSeq" id="WP_280763816.1">
    <property type="nucleotide sequence ID" value="NZ_JARXVC010000024.1"/>
</dbReference>
<reference evidence="2 3" key="1">
    <citation type="submission" date="2023-04" db="EMBL/GenBank/DDBJ databases">
        <title>Forest soil microbial communities from Buena Vista Peninsula, Colon Province, Panama.</title>
        <authorList>
            <person name="Bouskill N."/>
        </authorList>
    </citation>
    <scope>NUCLEOTIDE SEQUENCE [LARGE SCALE GENOMIC DNA]</scope>
    <source>
        <strain evidence="2 3">CFH S0262</strain>
    </source>
</reference>
<keyword evidence="3" id="KW-1185">Reference proteome</keyword>
<accession>A0ABT6MLD4</accession>
<evidence type="ECO:0000313" key="2">
    <source>
        <dbReference type="EMBL" id="MDH6284601.1"/>
    </source>
</evidence>
<sequence length="79" mass="8543">MARMAFDRHGDLWQETSHGIWLGPDGAVRGTLGLLEADRGPLDIVPDQPQPQRPPTAQDLAQASLHAARRKFGPGFGST</sequence>
<evidence type="ECO:0000313" key="3">
    <source>
        <dbReference type="Proteomes" id="UP001160334"/>
    </source>
</evidence>
<gene>
    <name evidence="2" type="ORF">M2280_005862</name>
</gene>
<organism evidence="2 3">
    <name type="scientific">Prescottella agglutinans</name>
    <dbReference type="NCBI Taxonomy" id="1644129"/>
    <lineage>
        <taxon>Bacteria</taxon>
        <taxon>Bacillati</taxon>
        <taxon>Actinomycetota</taxon>
        <taxon>Actinomycetes</taxon>
        <taxon>Mycobacteriales</taxon>
        <taxon>Nocardiaceae</taxon>
        <taxon>Prescottella</taxon>
    </lineage>
</organism>
<name>A0ABT6MLD4_9NOCA</name>
<evidence type="ECO:0000256" key="1">
    <source>
        <dbReference type="SAM" id="MobiDB-lite"/>
    </source>
</evidence>
<proteinExistence type="predicted"/>
<feature type="region of interest" description="Disordered" evidence="1">
    <location>
        <begin position="42"/>
        <end position="61"/>
    </location>
</feature>